<dbReference type="NCBIfam" id="TIGR02391">
    <property type="entry name" value="hypoth_ymh"/>
    <property type="match status" value="1"/>
</dbReference>
<dbReference type="EMBL" id="JAPMXC010000004">
    <property type="protein sequence ID" value="MCY0388405.1"/>
    <property type="molecule type" value="Genomic_DNA"/>
</dbReference>
<protein>
    <submittedName>
        <fullName evidence="2">TIGR02391 family protein</fullName>
    </submittedName>
</protein>
<dbReference type="Proteomes" id="UP001082899">
    <property type="component" value="Unassembled WGS sequence"/>
</dbReference>
<gene>
    <name evidence="2" type="ORF">OVY01_14425</name>
</gene>
<evidence type="ECO:0000313" key="3">
    <source>
        <dbReference type="Proteomes" id="UP001082899"/>
    </source>
</evidence>
<evidence type="ECO:0000313" key="2">
    <source>
        <dbReference type="EMBL" id="MCY0388405.1"/>
    </source>
</evidence>
<evidence type="ECO:0000259" key="1">
    <source>
        <dbReference type="Pfam" id="PF09509"/>
    </source>
</evidence>
<keyword evidence="3" id="KW-1185">Reference proteome</keyword>
<dbReference type="Pfam" id="PF09509">
    <property type="entry name" value="Hypoth_Ymh"/>
    <property type="match status" value="1"/>
</dbReference>
<dbReference type="InterPro" id="IPR012654">
    <property type="entry name" value="CHP02391"/>
</dbReference>
<organism evidence="2 3">
    <name type="scientific">Robbsia betulipollinis</name>
    <dbReference type="NCBI Taxonomy" id="2981849"/>
    <lineage>
        <taxon>Bacteria</taxon>
        <taxon>Pseudomonadati</taxon>
        <taxon>Pseudomonadota</taxon>
        <taxon>Betaproteobacteria</taxon>
        <taxon>Burkholderiales</taxon>
        <taxon>Burkholderiaceae</taxon>
        <taxon>Robbsia</taxon>
    </lineage>
</organism>
<comment type="caution">
    <text evidence="2">The sequence shown here is derived from an EMBL/GenBank/DDBJ whole genome shotgun (WGS) entry which is preliminary data.</text>
</comment>
<reference evidence="2" key="1">
    <citation type="submission" date="2022-11" db="EMBL/GenBank/DDBJ databases">
        <title>Robbsia betulipollinis sp. nov., isolated from pollen of birch (Betula pendula).</title>
        <authorList>
            <person name="Shi H."/>
            <person name="Ambika Manirajan B."/>
            <person name="Ratering S."/>
            <person name="Geissler-Plaum R."/>
            <person name="Schnell S."/>
        </authorList>
    </citation>
    <scope>NUCLEOTIDE SEQUENCE</scope>
    <source>
        <strain evidence="2">Bb-Pol-6</strain>
    </source>
</reference>
<sequence length="261" mass="28797">MRELPEAIPDPEVLIALEAEELAATLIFLIQKRVEADTRAGAGHAGTFHPATFINEFWDTNIPTNGRPTYPRTHQPLIDMAVIEAVAWLEAQGLIVPSDATNGHMGWRRLSRRAQKFENQAQFADYRTARLLPKELLHPSIATTVWLSFMRCEYSTAVFQAMRAVEIAVRDAAHLPHSDVGVNLVRKAFHATTGALTDLSAEGGEKEAMSALFSGAIGTYKNPHSHRDVSVDTPREAVEIILLASHLLYVVDARVVTRVAT</sequence>
<dbReference type="RefSeq" id="WP_267848300.1">
    <property type="nucleotide sequence ID" value="NZ_JAPMXC010000004.1"/>
</dbReference>
<feature type="domain" description="Conserved hypothetical protein CHP02391" evidence="1">
    <location>
        <begin position="137"/>
        <end position="248"/>
    </location>
</feature>
<accession>A0ABT3ZPE8</accession>
<proteinExistence type="predicted"/>
<name>A0ABT3ZPE8_9BURK</name>